<accession>A0A9P6J2C7</accession>
<feature type="domain" description="ATP adenylyltransferase C-terminal" evidence="1">
    <location>
        <begin position="219"/>
        <end position="338"/>
    </location>
</feature>
<dbReference type="SUPFAM" id="SSF54197">
    <property type="entry name" value="HIT-like"/>
    <property type="match status" value="1"/>
</dbReference>
<evidence type="ECO:0000259" key="2">
    <source>
        <dbReference type="Pfam" id="PF19327"/>
    </source>
</evidence>
<dbReference type="InterPro" id="IPR036265">
    <property type="entry name" value="HIT-like_sf"/>
</dbReference>
<evidence type="ECO:0000259" key="1">
    <source>
        <dbReference type="Pfam" id="PF09830"/>
    </source>
</evidence>
<dbReference type="EMBL" id="JAAAHW010006530">
    <property type="protein sequence ID" value="KAF9959024.1"/>
    <property type="molecule type" value="Genomic_DNA"/>
</dbReference>
<keyword evidence="4" id="KW-1185">Reference proteome</keyword>
<dbReference type="AlphaFoldDB" id="A0A9P6J2C7"/>
<dbReference type="Gene3D" id="3.30.428.70">
    <property type="match status" value="1"/>
</dbReference>
<dbReference type="GO" id="GO:0009117">
    <property type="term" value="P:nucleotide metabolic process"/>
    <property type="evidence" value="ECO:0007669"/>
    <property type="project" value="InterPro"/>
</dbReference>
<comment type="caution">
    <text evidence="3">The sequence shown here is derived from an EMBL/GenBank/DDBJ whole genome shotgun (WGS) entry which is preliminary data.</text>
</comment>
<dbReference type="InterPro" id="IPR009163">
    <property type="entry name" value="Ap4A_phos1/2"/>
</dbReference>
<gene>
    <name evidence="3" type="primary">APA2</name>
    <name evidence="3" type="ORF">BGZ65_000921</name>
</gene>
<dbReference type="InterPro" id="IPR043171">
    <property type="entry name" value="Ap4A_phos1/2-like"/>
</dbReference>
<dbReference type="OrthoDB" id="10267950at2759"/>
<organism evidence="3 4">
    <name type="scientific">Modicella reniformis</name>
    <dbReference type="NCBI Taxonomy" id="1440133"/>
    <lineage>
        <taxon>Eukaryota</taxon>
        <taxon>Fungi</taxon>
        <taxon>Fungi incertae sedis</taxon>
        <taxon>Mucoromycota</taxon>
        <taxon>Mortierellomycotina</taxon>
        <taxon>Mortierellomycetes</taxon>
        <taxon>Mortierellales</taxon>
        <taxon>Mortierellaceae</taxon>
        <taxon>Modicella</taxon>
    </lineage>
</organism>
<dbReference type="PANTHER" id="PTHR38420:SF1">
    <property type="entry name" value="PUTATIVE (AFU_ORTHOLOGUE AFUA_5G14690)-RELATED"/>
    <property type="match status" value="1"/>
</dbReference>
<proteinExistence type="predicted"/>
<evidence type="ECO:0000313" key="3">
    <source>
        <dbReference type="EMBL" id="KAF9959024.1"/>
    </source>
</evidence>
<sequence length="430" mass="47270">MVGFLNNFDKQLSLAYDAALKSGELIFTPSEHFTTKETEHEIECVISYAPALSKKPHGILLTVEQDPKPKFDRPSTPVAKKVEKINPFLPHSPALYVTDASEEHKILLNKYCIVPRHYLVVTKVFESQTDPLTPDDLMAVWNTLTALQDSQDAVAFYNCGTRSGASQPHKHMQVIPLEKPSPIAQLVREHVKARPGKKKNRPGDIFSVAFNCINHVILLPNASNTDKSQEDILTEAYITLVDAMIMSIRESAEQEDLMDNDQPPSALKLSSTLAYNWLLTKEFMAIVPRKHEKTHVVNGISLDINSLGFAGLVLAKTSKELAIVKEKGVIALASETGYSAGWEKRTPEQEQKRREELAALEQQMGNALSIFDAGVLAVVETEVVLGAWIEAGVETVVEAALSGAETEVDEVETEAVPGDLTEVVPEVPGV</sequence>
<dbReference type="InterPro" id="IPR045759">
    <property type="entry name" value="Ap4A_phos1/2_N"/>
</dbReference>
<dbReference type="InterPro" id="IPR019200">
    <property type="entry name" value="ATP_adenylylTrfase_C"/>
</dbReference>
<dbReference type="Proteomes" id="UP000749646">
    <property type="component" value="Unassembled WGS sequence"/>
</dbReference>
<dbReference type="PANTHER" id="PTHR38420">
    <property type="entry name" value="AP-4-A PHOSPHORYLASE II"/>
    <property type="match status" value="1"/>
</dbReference>
<dbReference type="Pfam" id="PF09830">
    <property type="entry name" value="ATP_transf"/>
    <property type="match status" value="1"/>
</dbReference>
<reference evidence="3" key="1">
    <citation type="journal article" date="2020" name="Fungal Divers.">
        <title>Resolving the Mortierellaceae phylogeny through synthesis of multi-gene phylogenetics and phylogenomics.</title>
        <authorList>
            <person name="Vandepol N."/>
            <person name="Liber J."/>
            <person name="Desiro A."/>
            <person name="Na H."/>
            <person name="Kennedy M."/>
            <person name="Barry K."/>
            <person name="Grigoriev I.V."/>
            <person name="Miller A.N."/>
            <person name="O'Donnell K."/>
            <person name="Stajich J.E."/>
            <person name="Bonito G."/>
        </authorList>
    </citation>
    <scope>NUCLEOTIDE SEQUENCE</scope>
    <source>
        <strain evidence="3">MES-2147</strain>
    </source>
</reference>
<dbReference type="GO" id="GO:0003877">
    <property type="term" value="F:ATP:ADP adenylyltransferase activity"/>
    <property type="evidence" value="ECO:0007669"/>
    <property type="project" value="InterPro"/>
</dbReference>
<dbReference type="Pfam" id="PF19327">
    <property type="entry name" value="Ap4A_phos_N"/>
    <property type="match status" value="1"/>
</dbReference>
<dbReference type="GO" id="GO:0005524">
    <property type="term" value="F:ATP binding"/>
    <property type="evidence" value="ECO:0007669"/>
    <property type="project" value="InterPro"/>
</dbReference>
<name>A0A9P6J2C7_9FUNG</name>
<feature type="domain" description="Ap4A phosphorylase 1/2 N-terminal" evidence="2">
    <location>
        <begin position="79"/>
        <end position="178"/>
    </location>
</feature>
<protein>
    <submittedName>
        <fullName evidence="3">Bifunctional AP-4-A phosphorylase/ADP sulfurylase</fullName>
    </submittedName>
</protein>
<evidence type="ECO:0000313" key="4">
    <source>
        <dbReference type="Proteomes" id="UP000749646"/>
    </source>
</evidence>